<dbReference type="SUPFAM" id="SSF50494">
    <property type="entry name" value="Trypsin-like serine proteases"/>
    <property type="match status" value="1"/>
</dbReference>
<keyword evidence="4 8" id="KW-0378">Hydrolase</keyword>
<dbReference type="InterPro" id="IPR001604">
    <property type="entry name" value="Endo_G_ENPP1-like_dom"/>
</dbReference>
<dbReference type="GO" id="GO:0008236">
    <property type="term" value="F:serine-type peptidase activity"/>
    <property type="evidence" value="ECO:0007669"/>
    <property type="project" value="UniProtKB-KW"/>
</dbReference>
<feature type="domain" description="ENPP1-3/EXOG-like endonuclease/phosphodiesterase" evidence="10">
    <location>
        <begin position="495"/>
        <end position="731"/>
    </location>
</feature>
<evidence type="ECO:0000256" key="5">
    <source>
        <dbReference type="ARBA" id="ARBA00022825"/>
    </source>
</evidence>
<keyword evidence="5 8" id="KW-0720">Serine protease</keyword>
<feature type="active site" description="Proton acceptor" evidence="6">
    <location>
        <position position="575"/>
    </location>
</feature>
<gene>
    <name evidence="12" type="ORF">E6Q80_11725</name>
</gene>
<dbReference type="EC" id="3.4.21.-" evidence="8"/>
<dbReference type="Gene3D" id="2.40.10.10">
    <property type="entry name" value="Trypsin-like serine proteases"/>
    <property type="match status" value="2"/>
</dbReference>
<evidence type="ECO:0000256" key="7">
    <source>
        <dbReference type="PIRSR" id="PIRSR640255-2"/>
    </source>
</evidence>
<dbReference type="EMBL" id="SSFD01000181">
    <property type="protein sequence ID" value="TXH84359.1"/>
    <property type="molecule type" value="Genomic_DNA"/>
</dbReference>
<evidence type="ECO:0000256" key="4">
    <source>
        <dbReference type="ARBA" id="ARBA00022801"/>
    </source>
</evidence>
<dbReference type="InterPro" id="IPR009003">
    <property type="entry name" value="Peptidase_S1_PA"/>
</dbReference>
<evidence type="ECO:0000256" key="8">
    <source>
        <dbReference type="RuleBase" id="RU004296"/>
    </source>
</evidence>
<dbReference type="PANTHER" id="PTHR13966:SF5">
    <property type="entry name" value="ENDONUCLEASE G, MITOCHONDRIAL"/>
    <property type="match status" value="1"/>
</dbReference>
<comment type="caution">
    <text evidence="12">The sequence shown here is derived from an EMBL/GenBank/DDBJ whole genome shotgun (WGS) entry which is preliminary data.</text>
</comment>
<dbReference type="GO" id="GO:0004519">
    <property type="term" value="F:endonuclease activity"/>
    <property type="evidence" value="ECO:0007669"/>
    <property type="project" value="TreeGrafter"/>
</dbReference>
<organism evidence="12 13">
    <name type="scientific">Thauera aminoaromatica</name>
    <dbReference type="NCBI Taxonomy" id="164330"/>
    <lineage>
        <taxon>Bacteria</taxon>
        <taxon>Pseudomonadati</taxon>
        <taxon>Pseudomonadota</taxon>
        <taxon>Betaproteobacteria</taxon>
        <taxon>Rhodocyclales</taxon>
        <taxon>Zoogloeaceae</taxon>
        <taxon>Thauera</taxon>
    </lineage>
</organism>
<dbReference type="SMART" id="SM00477">
    <property type="entry name" value="NUC"/>
    <property type="match status" value="1"/>
</dbReference>
<dbReference type="SMART" id="SM00892">
    <property type="entry name" value="Endonuclease_NS"/>
    <property type="match status" value="1"/>
</dbReference>
<dbReference type="CDD" id="cd00091">
    <property type="entry name" value="NUC"/>
    <property type="match status" value="1"/>
</dbReference>
<dbReference type="InterPro" id="IPR020821">
    <property type="entry name" value="ENPP1-3/EXOG-like_nuc-like"/>
</dbReference>
<dbReference type="InterPro" id="IPR044925">
    <property type="entry name" value="His-Me_finger_sf"/>
</dbReference>
<evidence type="ECO:0000256" key="6">
    <source>
        <dbReference type="PIRSR" id="PIRSR640255-1"/>
    </source>
</evidence>
<dbReference type="Gene3D" id="3.40.570.10">
    <property type="entry name" value="Extracellular Endonuclease, subunit A"/>
    <property type="match status" value="1"/>
</dbReference>
<evidence type="ECO:0000256" key="3">
    <source>
        <dbReference type="ARBA" id="ARBA00022729"/>
    </source>
</evidence>
<evidence type="ECO:0000256" key="9">
    <source>
        <dbReference type="SAM" id="MobiDB-lite"/>
    </source>
</evidence>
<dbReference type="GO" id="GO:0046872">
    <property type="term" value="F:metal ion binding"/>
    <property type="evidence" value="ECO:0007669"/>
    <property type="project" value="UniProtKB-KW"/>
</dbReference>
<comment type="similarity">
    <text evidence="1 8">Belongs to the peptidase S1B family.</text>
</comment>
<evidence type="ECO:0000313" key="12">
    <source>
        <dbReference type="EMBL" id="TXH84359.1"/>
    </source>
</evidence>
<dbReference type="Proteomes" id="UP000321192">
    <property type="component" value="Unassembled WGS sequence"/>
</dbReference>
<sequence>MPIRDQDQLRRYVGSIMRSSGGLERLSHEPVRMARAVVIESSAAPAAANPGATGQKVRANIELAAAVKTATEKLASGARDLTPIELLATEAIIIPDKRPAFDIVDGDFIADNELWHDLKADSAIYARLRAAIPCVGRIELPGQRSIPYAGTGFVVGRGLLMTNRHVAEIFATGLGDRRIRFRTGWHVAVDFKAERDRPDGPDLEVRAVRMIHPWWDMALLEVPDLAPTLTPLRLAVRDARDLGGNRIAVIGYPARDPLRNDPAVQDELFERVFQVKRLQPGEIVGGQPTASFGKIVQAATHDCSTLGGNSGSAVIDLETGEVLGLHFGGRYLDTNYAVPSFEMACDPRVVDAGVTLADVAPAGQGPAWLRAWQNVETAHDSADNGSAQGTTDVSGSGSGNDVGAVGGITRFHNGAGKVTFEVPLRITVELGAEPLVAAAPADTAERMVEPQHDTNYQGRRGYNADFLGHVRVPMPKPRNPDVLAPLKAGGVRLDYQNFSVVMHAERRLALVTASNVTREMRLRQPEPGRGYGRKVLGGLGKNDSERWFEDPRLDSRFQLPDVFFTRDDGAFDKGHIVRRDDVAWGIDYDSVVRANGDTFHVTNCSPQVAQFNQSVRGDDNWGDLENLVLGEAAQERLCVFAGPVLDSSDDTFVGRIDAGRTLRVRIPSRYWKVVVAATAEGIAAYGFVLEQDLTGINLEFAVPENFRRLQVPLTEIEDAAGLDFGDALRESDAWASEGAQEIAGRAGLVRTELIDAFLPERPTPNGGDDEDAGDYGNRAASGSDTEAPPFWRVARALLMLRRQVDAFAPRRSKANDGTIGDAAHATRNSDHNPWVRDGGMGVVTALDITHDPAGGCDAGKLAEMILASRDRRVKYVIWNRRIANAAAIGGSAAWAWRDYRGSNPHNKHVHVSVQSATAAYDDEARWQV</sequence>
<evidence type="ECO:0000256" key="1">
    <source>
        <dbReference type="ARBA" id="ARBA00008764"/>
    </source>
</evidence>
<keyword evidence="3" id="KW-0732">Signal</keyword>
<accession>A0A5C7SLM1</accession>
<name>A0A5C7SLM1_THASP</name>
<proteinExistence type="inferred from homology"/>
<evidence type="ECO:0000259" key="11">
    <source>
        <dbReference type="SMART" id="SM00892"/>
    </source>
</evidence>
<dbReference type="Pfam" id="PF01223">
    <property type="entry name" value="Endonuclease_NS"/>
    <property type="match status" value="1"/>
</dbReference>
<reference evidence="12 13" key="1">
    <citation type="submission" date="2018-09" db="EMBL/GenBank/DDBJ databases">
        <title>Metagenome Assembled Genomes from an Advanced Water Purification Facility.</title>
        <authorList>
            <person name="Stamps B.W."/>
            <person name="Spear J.R."/>
        </authorList>
    </citation>
    <scope>NUCLEOTIDE SEQUENCE [LARGE SCALE GENOMIC DNA]</scope>
    <source>
        <strain evidence="12">Bin_27_1</strain>
    </source>
</reference>
<dbReference type="InterPro" id="IPR040255">
    <property type="entry name" value="Non-specific_endonuclease"/>
</dbReference>
<feature type="region of interest" description="Disordered" evidence="9">
    <location>
        <begin position="811"/>
        <end position="834"/>
    </location>
</feature>
<evidence type="ECO:0000256" key="2">
    <source>
        <dbReference type="ARBA" id="ARBA00022670"/>
    </source>
</evidence>
<dbReference type="GO" id="GO:0003676">
    <property type="term" value="F:nucleic acid binding"/>
    <property type="evidence" value="ECO:0007669"/>
    <property type="project" value="InterPro"/>
</dbReference>
<dbReference type="GO" id="GO:0006508">
    <property type="term" value="P:proteolysis"/>
    <property type="evidence" value="ECO:0007669"/>
    <property type="project" value="UniProtKB-KW"/>
</dbReference>
<dbReference type="AlphaFoldDB" id="A0A5C7SLM1"/>
<feature type="binding site" evidence="7">
    <location>
        <position position="612"/>
    </location>
    <ligand>
        <name>Mg(2+)</name>
        <dbReference type="ChEBI" id="CHEBI:18420"/>
        <note>catalytic</note>
    </ligand>
</feature>
<feature type="region of interest" description="Disordered" evidence="9">
    <location>
        <begin position="379"/>
        <end position="398"/>
    </location>
</feature>
<feature type="region of interest" description="Disordered" evidence="9">
    <location>
        <begin position="757"/>
        <end position="786"/>
    </location>
</feature>
<keyword evidence="2 8" id="KW-0645">Protease</keyword>
<evidence type="ECO:0000313" key="13">
    <source>
        <dbReference type="Proteomes" id="UP000321192"/>
    </source>
</evidence>
<dbReference type="PRINTS" id="PR00839">
    <property type="entry name" value="V8PROTEASE"/>
</dbReference>
<dbReference type="PANTHER" id="PTHR13966">
    <property type="entry name" value="ENDONUCLEASE RELATED"/>
    <property type="match status" value="1"/>
</dbReference>
<dbReference type="InterPro" id="IPR044929">
    <property type="entry name" value="DNA/RNA_non-sp_Endonuclease_sf"/>
</dbReference>
<keyword evidence="7" id="KW-0479">Metal-binding</keyword>
<feature type="domain" description="DNA/RNA non-specific endonuclease/pyrophosphatase/phosphodiesterase" evidence="11">
    <location>
        <begin position="494"/>
        <end position="731"/>
    </location>
</feature>
<dbReference type="InterPro" id="IPR043504">
    <property type="entry name" value="Peptidase_S1_PA_chymotrypsin"/>
</dbReference>
<protein>
    <recommendedName>
        <fullName evidence="8">Serine protease</fullName>
        <ecNumber evidence="8">3.4.21.-</ecNumber>
    </recommendedName>
</protein>
<dbReference type="SUPFAM" id="SSF54060">
    <property type="entry name" value="His-Me finger endonucleases"/>
    <property type="match status" value="1"/>
</dbReference>
<dbReference type="InterPro" id="IPR008256">
    <property type="entry name" value="Peptidase_S1B"/>
</dbReference>
<evidence type="ECO:0000259" key="10">
    <source>
        <dbReference type="SMART" id="SM00477"/>
    </source>
</evidence>
<dbReference type="Pfam" id="PF13365">
    <property type="entry name" value="Trypsin_2"/>
    <property type="match status" value="1"/>
</dbReference>